<gene>
    <name evidence="2" type="ORF">ABH943_002180</name>
</gene>
<feature type="signal peptide" evidence="1">
    <location>
        <begin position="1"/>
        <end position="20"/>
    </location>
</feature>
<sequence>MRLALSVVAVAMLAGCSTYAVPRYSISADNVMALKSAAASGIAVGAFTQAPIPNQNPNSIMCRGVGPIKTPDGEPFADFVRTSLVSELKIAGAYAPDAPVQLTGRLDKIDFSSMSGAWNLGLSVSSSNGRSLSVSENYAYSSSYFGETACNQTAQALMPAVQDLIAKLVHAPDFPSLLK</sequence>
<reference evidence="2 3" key="1">
    <citation type="submission" date="2024-11" db="EMBL/GenBank/DDBJ databases">
        <title>Using genomics to understand microbial adaptation to soil warming.</title>
        <authorList>
            <person name="Deangelis K.M. PhD."/>
        </authorList>
    </citation>
    <scope>NUCLEOTIDE SEQUENCE [LARGE SCALE GENOMIC DNA]</scope>
    <source>
        <strain evidence="2 3">GAS97</strain>
    </source>
</reference>
<keyword evidence="3" id="KW-1185">Reference proteome</keyword>
<evidence type="ECO:0000313" key="2">
    <source>
        <dbReference type="EMBL" id="MFK4442165.1"/>
    </source>
</evidence>
<accession>A0ABW8MHI3</accession>
<dbReference type="PROSITE" id="PS51257">
    <property type="entry name" value="PROKAR_LIPOPROTEIN"/>
    <property type="match status" value="1"/>
</dbReference>
<protein>
    <recommendedName>
        <fullName evidence="4">Lipoprotein</fullName>
    </recommendedName>
</protein>
<keyword evidence="1" id="KW-0732">Signal</keyword>
<proteinExistence type="predicted"/>
<evidence type="ECO:0008006" key="4">
    <source>
        <dbReference type="Google" id="ProtNLM"/>
    </source>
</evidence>
<evidence type="ECO:0000313" key="3">
    <source>
        <dbReference type="Proteomes" id="UP001620514"/>
    </source>
</evidence>
<comment type="caution">
    <text evidence="2">The sequence shown here is derived from an EMBL/GenBank/DDBJ whole genome shotgun (WGS) entry which is preliminary data.</text>
</comment>
<organism evidence="2 3">
    <name type="scientific">Caballeronia udeis</name>
    <dbReference type="NCBI Taxonomy" id="1232866"/>
    <lineage>
        <taxon>Bacteria</taxon>
        <taxon>Pseudomonadati</taxon>
        <taxon>Pseudomonadota</taxon>
        <taxon>Betaproteobacteria</taxon>
        <taxon>Burkholderiales</taxon>
        <taxon>Burkholderiaceae</taxon>
        <taxon>Caballeronia</taxon>
    </lineage>
</organism>
<name>A0ABW8MHI3_9BURK</name>
<feature type="chain" id="PRO_5046127715" description="Lipoprotein" evidence="1">
    <location>
        <begin position="21"/>
        <end position="179"/>
    </location>
</feature>
<dbReference type="EMBL" id="JBIYDN010000005">
    <property type="protein sequence ID" value="MFK4442165.1"/>
    <property type="molecule type" value="Genomic_DNA"/>
</dbReference>
<dbReference type="Proteomes" id="UP001620514">
    <property type="component" value="Unassembled WGS sequence"/>
</dbReference>
<evidence type="ECO:0000256" key="1">
    <source>
        <dbReference type="SAM" id="SignalP"/>
    </source>
</evidence>